<sequence length="162" mass="17395">MPRRSLVRARPPYPVAYMEKGQKNHDSNVGNASQGHQSPAHSCSSVTSCTKGLALHQGSPPMCGEQEVGTSFCGSIPHIQGGEPSGNSTTVALFHENPPYVPGVPGQALRHVPAVSQFMTSFLSPGPRVKPLPRILLPISALMALTLFLFPYNCNLLIHWVC</sequence>
<reference evidence="3 4" key="1">
    <citation type="submission" date="2021-06" db="EMBL/GenBank/DDBJ databases">
        <authorList>
            <person name="Palmer J.M."/>
        </authorList>
    </citation>
    <scope>NUCLEOTIDE SEQUENCE [LARGE SCALE GENOMIC DNA]</scope>
    <source>
        <strain evidence="3 4">XR_2019</strain>
        <tissue evidence="3">Muscle</tissue>
    </source>
</reference>
<evidence type="ECO:0000313" key="3">
    <source>
        <dbReference type="EMBL" id="MEQ2270204.1"/>
    </source>
</evidence>
<accession>A0ABV0WMA2</accession>
<gene>
    <name evidence="3" type="ORF">XENORESO_017166</name>
</gene>
<feature type="region of interest" description="Disordered" evidence="1">
    <location>
        <begin position="18"/>
        <end position="43"/>
    </location>
</feature>
<dbReference type="Proteomes" id="UP001444071">
    <property type="component" value="Unassembled WGS sequence"/>
</dbReference>
<keyword evidence="4" id="KW-1185">Reference proteome</keyword>
<comment type="caution">
    <text evidence="3">The sequence shown here is derived from an EMBL/GenBank/DDBJ whole genome shotgun (WGS) entry which is preliminary data.</text>
</comment>
<feature type="transmembrane region" description="Helical" evidence="2">
    <location>
        <begin position="135"/>
        <end position="152"/>
    </location>
</feature>
<organism evidence="3 4">
    <name type="scientific">Xenotaenia resolanae</name>
    <dbReference type="NCBI Taxonomy" id="208358"/>
    <lineage>
        <taxon>Eukaryota</taxon>
        <taxon>Metazoa</taxon>
        <taxon>Chordata</taxon>
        <taxon>Craniata</taxon>
        <taxon>Vertebrata</taxon>
        <taxon>Euteleostomi</taxon>
        <taxon>Actinopterygii</taxon>
        <taxon>Neopterygii</taxon>
        <taxon>Teleostei</taxon>
        <taxon>Neoteleostei</taxon>
        <taxon>Acanthomorphata</taxon>
        <taxon>Ovalentaria</taxon>
        <taxon>Atherinomorphae</taxon>
        <taxon>Cyprinodontiformes</taxon>
        <taxon>Goodeidae</taxon>
        <taxon>Xenotaenia</taxon>
    </lineage>
</organism>
<feature type="compositionally biased region" description="Polar residues" evidence="1">
    <location>
        <begin position="27"/>
        <end position="43"/>
    </location>
</feature>
<protein>
    <submittedName>
        <fullName evidence="3">Uncharacterized protein</fullName>
    </submittedName>
</protein>
<keyword evidence="2" id="KW-0472">Membrane</keyword>
<keyword evidence="2" id="KW-0812">Transmembrane</keyword>
<name>A0ABV0WMA2_9TELE</name>
<evidence type="ECO:0000313" key="4">
    <source>
        <dbReference type="Proteomes" id="UP001444071"/>
    </source>
</evidence>
<proteinExistence type="predicted"/>
<keyword evidence="2" id="KW-1133">Transmembrane helix</keyword>
<evidence type="ECO:0000256" key="2">
    <source>
        <dbReference type="SAM" id="Phobius"/>
    </source>
</evidence>
<dbReference type="EMBL" id="JAHRIM010055855">
    <property type="protein sequence ID" value="MEQ2270204.1"/>
    <property type="molecule type" value="Genomic_DNA"/>
</dbReference>
<evidence type="ECO:0000256" key="1">
    <source>
        <dbReference type="SAM" id="MobiDB-lite"/>
    </source>
</evidence>